<evidence type="ECO:0000256" key="9">
    <source>
        <dbReference type="SAM" id="MobiDB-lite"/>
    </source>
</evidence>
<dbReference type="InterPro" id="IPR011712">
    <property type="entry name" value="Sig_transdc_His_kin_sub3_dim/P"/>
</dbReference>
<feature type="transmembrane region" description="Helical" evidence="10">
    <location>
        <begin position="33"/>
        <end position="53"/>
    </location>
</feature>
<evidence type="ECO:0000256" key="2">
    <source>
        <dbReference type="ARBA" id="ARBA00012438"/>
    </source>
</evidence>
<keyword evidence="5" id="KW-0547">Nucleotide-binding</keyword>
<dbReference type="PANTHER" id="PTHR24421">
    <property type="entry name" value="NITRATE/NITRITE SENSOR PROTEIN NARX-RELATED"/>
    <property type="match status" value="1"/>
</dbReference>
<keyword evidence="13" id="KW-1185">Reference proteome</keyword>
<evidence type="ECO:0000256" key="10">
    <source>
        <dbReference type="SAM" id="Phobius"/>
    </source>
</evidence>
<evidence type="ECO:0000313" key="12">
    <source>
        <dbReference type="EMBL" id="GAA3643047.1"/>
    </source>
</evidence>
<dbReference type="InterPro" id="IPR005467">
    <property type="entry name" value="His_kinase_dom"/>
</dbReference>
<dbReference type="InterPro" id="IPR003594">
    <property type="entry name" value="HATPase_dom"/>
</dbReference>
<comment type="catalytic activity">
    <reaction evidence="1">
        <text>ATP + protein L-histidine = ADP + protein N-phospho-L-histidine.</text>
        <dbReference type="EC" id="2.7.13.3"/>
    </reaction>
</comment>
<dbReference type="Pfam" id="PF07730">
    <property type="entry name" value="HisKA_3"/>
    <property type="match status" value="1"/>
</dbReference>
<evidence type="ECO:0000313" key="13">
    <source>
        <dbReference type="Proteomes" id="UP001501697"/>
    </source>
</evidence>
<accession>A0ABP7AXV2</accession>
<evidence type="ECO:0000256" key="1">
    <source>
        <dbReference type="ARBA" id="ARBA00000085"/>
    </source>
</evidence>
<evidence type="ECO:0000259" key="11">
    <source>
        <dbReference type="PROSITE" id="PS50109"/>
    </source>
</evidence>
<keyword evidence="3" id="KW-0597">Phosphoprotein</keyword>
<comment type="caution">
    <text evidence="12">The sequence shown here is derived from an EMBL/GenBank/DDBJ whole genome shotgun (WGS) entry which is preliminary data.</text>
</comment>
<dbReference type="SUPFAM" id="SSF55874">
    <property type="entry name" value="ATPase domain of HSP90 chaperone/DNA topoisomerase II/histidine kinase"/>
    <property type="match status" value="1"/>
</dbReference>
<feature type="compositionally biased region" description="Low complexity" evidence="9">
    <location>
        <begin position="398"/>
        <end position="413"/>
    </location>
</feature>
<organism evidence="12 13">
    <name type="scientific">Microbacterium awajiense</name>
    <dbReference type="NCBI Taxonomy" id="415214"/>
    <lineage>
        <taxon>Bacteria</taxon>
        <taxon>Bacillati</taxon>
        <taxon>Actinomycetota</taxon>
        <taxon>Actinomycetes</taxon>
        <taxon>Micrococcales</taxon>
        <taxon>Microbacteriaceae</taxon>
        <taxon>Microbacterium</taxon>
    </lineage>
</organism>
<name>A0ABP7AXV2_9MICO</name>
<dbReference type="Pfam" id="PF02518">
    <property type="entry name" value="HATPase_c"/>
    <property type="match status" value="1"/>
</dbReference>
<keyword evidence="8" id="KW-0902">Two-component regulatory system</keyword>
<feature type="transmembrane region" description="Helical" evidence="10">
    <location>
        <begin position="65"/>
        <end position="86"/>
    </location>
</feature>
<dbReference type="InterPro" id="IPR036890">
    <property type="entry name" value="HATPase_C_sf"/>
</dbReference>
<dbReference type="Gene3D" id="3.30.565.10">
    <property type="entry name" value="Histidine kinase-like ATPase, C-terminal domain"/>
    <property type="match status" value="1"/>
</dbReference>
<dbReference type="CDD" id="cd16917">
    <property type="entry name" value="HATPase_UhpB-NarQ-NarX-like"/>
    <property type="match status" value="1"/>
</dbReference>
<feature type="transmembrane region" description="Helical" evidence="10">
    <location>
        <begin position="106"/>
        <end position="127"/>
    </location>
</feature>
<evidence type="ECO:0000256" key="4">
    <source>
        <dbReference type="ARBA" id="ARBA00022679"/>
    </source>
</evidence>
<keyword evidence="10" id="KW-1133">Transmembrane helix</keyword>
<feature type="transmembrane region" description="Helical" evidence="10">
    <location>
        <begin position="134"/>
        <end position="159"/>
    </location>
</feature>
<evidence type="ECO:0000256" key="7">
    <source>
        <dbReference type="ARBA" id="ARBA00022840"/>
    </source>
</evidence>
<keyword evidence="10" id="KW-0472">Membrane</keyword>
<dbReference type="InterPro" id="IPR017205">
    <property type="entry name" value="Sig_transdc_His_kinase_ChrS"/>
</dbReference>
<dbReference type="EC" id="2.7.13.3" evidence="2"/>
<dbReference type="Gene3D" id="1.20.5.1930">
    <property type="match status" value="1"/>
</dbReference>
<keyword evidence="4" id="KW-0808">Transferase</keyword>
<keyword evidence="7" id="KW-0067">ATP-binding</keyword>
<feature type="domain" description="Histidine kinase" evidence="11">
    <location>
        <begin position="198"/>
        <end position="394"/>
    </location>
</feature>
<dbReference type="EMBL" id="BAAAYU010000005">
    <property type="protein sequence ID" value="GAA3643047.1"/>
    <property type="molecule type" value="Genomic_DNA"/>
</dbReference>
<evidence type="ECO:0000256" key="3">
    <source>
        <dbReference type="ARBA" id="ARBA00022553"/>
    </source>
</evidence>
<evidence type="ECO:0000256" key="5">
    <source>
        <dbReference type="ARBA" id="ARBA00022741"/>
    </source>
</evidence>
<keyword evidence="10" id="KW-0812">Transmembrane</keyword>
<sequence length="413" mass="42097">MRAIKWWDLGVAAASVAVAAAIALDISGAGAPDVVIAVCALGLFIAAYVLIARPGLVRPRPWTQPAFVAVTAIALAAGCAGQPFFAVTQAVVYPLVWVLSGQRRRAIVGTVVIGFGVFVGFAFFAGIAEGGGRVVPAVATAGATATFGVAFAIAFGLWITGIVEYGEERARLVAELTAAQGEIEALSLDRGAAAERERLSRDIHDTLAQTLAGLALLAERAGRQLESGRADAAAETIGTVERLSRDALAEAREIVARTAAVPSDTALGDAVQRLADRFRAETGLTIDLALDLDVSGAVPRDTQLVVLRCLQEALSNVRKHAAATAVSVGLTTTAAGAATLEVQDDGRGFDPAARPDGFGLDGMRDRVALAGGVFEVASGEDGGTTVSVSLPAEDAAEETASASSGPSAEAVTP</sequence>
<dbReference type="PANTHER" id="PTHR24421:SF10">
    <property type="entry name" value="NITRATE_NITRITE SENSOR PROTEIN NARQ"/>
    <property type="match status" value="1"/>
</dbReference>
<dbReference type="RefSeq" id="WP_344739738.1">
    <property type="nucleotide sequence ID" value="NZ_BAAAYU010000005.1"/>
</dbReference>
<dbReference type="PIRSF" id="PIRSF037434">
    <property type="entry name" value="STHK_ChrS"/>
    <property type="match status" value="1"/>
</dbReference>
<keyword evidence="6" id="KW-0418">Kinase</keyword>
<feature type="region of interest" description="Disordered" evidence="9">
    <location>
        <begin position="394"/>
        <end position="413"/>
    </location>
</feature>
<dbReference type="SMART" id="SM00387">
    <property type="entry name" value="HATPase_c"/>
    <property type="match status" value="1"/>
</dbReference>
<evidence type="ECO:0000256" key="6">
    <source>
        <dbReference type="ARBA" id="ARBA00022777"/>
    </source>
</evidence>
<proteinExistence type="predicted"/>
<dbReference type="PROSITE" id="PS50109">
    <property type="entry name" value="HIS_KIN"/>
    <property type="match status" value="1"/>
</dbReference>
<evidence type="ECO:0000256" key="8">
    <source>
        <dbReference type="ARBA" id="ARBA00023012"/>
    </source>
</evidence>
<dbReference type="Proteomes" id="UP001501697">
    <property type="component" value="Unassembled WGS sequence"/>
</dbReference>
<dbReference type="InterPro" id="IPR050482">
    <property type="entry name" value="Sensor_HK_TwoCompSys"/>
</dbReference>
<reference evidence="13" key="1">
    <citation type="journal article" date="2019" name="Int. J. Syst. Evol. Microbiol.">
        <title>The Global Catalogue of Microorganisms (GCM) 10K type strain sequencing project: providing services to taxonomists for standard genome sequencing and annotation.</title>
        <authorList>
            <consortium name="The Broad Institute Genomics Platform"/>
            <consortium name="The Broad Institute Genome Sequencing Center for Infectious Disease"/>
            <person name="Wu L."/>
            <person name="Ma J."/>
        </authorList>
    </citation>
    <scope>NUCLEOTIDE SEQUENCE [LARGE SCALE GENOMIC DNA]</scope>
    <source>
        <strain evidence="13">JCM 16544</strain>
    </source>
</reference>
<gene>
    <name evidence="12" type="ORF">GCM10022200_28670</name>
</gene>
<protein>
    <recommendedName>
        <fullName evidence="2">histidine kinase</fullName>
        <ecNumber evidence="2">2.7.13.3</ecNumber>
    </recommendedName>
</protein>